<dbReference type="InterPro" id="IPR011014">
    <property type="entry name" value="MscS_channel_TM-2"/>
</dbReference>
<dbReference type="SUPFAM" id="SSF50182">
    <property type="entry name" value="Sm-like ribonucleoproteins"/>
    <property type="match status" value="1"/>
</dbReference>
<feature type="transmembrane region" description="Helical" evidence="8">
    <location>
        <begin position="301"/>
        <end position="323"/>
    </location>
</feature>
<name>A0A420EP53_9SPHN</name>
<reference evidence="12 13" key="1">
    <citation type="submission" date="2018-09" db="EMBL/GenBank/DDBJ databases">
        <title>Altererythrobacter spongiae sp. nov., isolated from a marine sponge.</title>
        <authorList>
            <person name="Zhuang L."/>
            <person name="Luo L."/>
        </authorList>
    </citation>
    <scope>NUCLEOTIDE SEQUENCE [LARGE SCALE GENOMIC DNA]</scope>
    <source>
        <strain evidence="12 13">HN-Y73</strain>
    </source>
</reference>
<gene>
    <name evidence="12" type="ORF">D6851_04280</name>
</gene>
<feature type="transmembrane region" description="Helical" evidence="8">
    <location>
        <begin position="187"/>
        <end position="209"/>
    </location>
</feature>
<evidence type="ECO:0000259" key="11">
    <source>
        <dbReference type="Pfam" id="PF21088"/>
    </source>
</evidence>
<comment type="subcellular location">
    <subcellularLocation>
        <location evidence="1">Cell membrane</location>
        <topology evidence="1">Multi-pass membrane protein</topology>
    </subcellularLocation>
</comment>
<dbReference type="EMBL" id="RAPF01000002">
    <property type="protein sequence ID" value="RKF22452.1"/>
    <property type="molecule type" value="Genomic_DNA"/>
</dbReference>
<keyword evidence="4 8" id="KW-0812">Transmembrane</keyword>
<protein>
    <submittedName>
        <fullName evidence="12">Mechanosensitive ion channel family protein</fullName>
    </submittedName>
</protein>
<comment type="similarity">
    <text evidence="2">Belongs to the MscS (TC 1.A.23) family.</text>
</comment>
<feature type="compositionally biased region" description="Low complexity" evidence="7">
    <location>
        <begin position="23"/>
        <end position="37"/>
    </location>
</feature>
<dbReference type="OrthoDB" id="9809206at2"/>
<evidence type="ECO:0000256" key="7">
    <source>
        <dbReference type="SAM" id="MobiDB-lite"/>
    </source>
</evidence>
<evidence type="ECO:0000256" key="4">
    <source>
        <dbReference type="ARBA" id="ARBA00022692"/>
    </source>
</evidence>
<sequence length="543" mass="59218">MSLRTLFAIIALLLLPATALAQEVPPEEASPTPEATVQPDPYGRETPRGTITELLSALAARDYTRASYYLDLGQEQGSEPSDQAAELAKRLQAELDSSGSLLPFAALSNDQSGQTDDGLAFDLERVGKLDQDTDILLKQDKGPEGLIWRIAPDTVDTLKTLDISTEEEARLTKPDGPQLAGAPLKDWVILLAGALFSFVAFWLISKAILFVMRHLIGDEDKSALYRFSQAALPPLSLFLAVVIFNFWTTDIGVSIIARQTLLRYFAIVAWISLVWFALRLVDAITEVTSARMKRSERRQAVSIISLLRRGTKIVLLAFALIAILDTLGFDVTTGVAALGIGGIALALGAQKTVENLVGSVTMIVDRPVQVGDFCKVGDVLGTVEDIGIRSTRIRTLSRTLVTIPNGNLSSLQIENYAPRDRFLFSPVIGVEYGISSAKLREGVEIIERILHEHDKIDSTDARARFIAFGASSLDIEVFSYIIAADYPASLVVQQEVLLDIFQKLEMAGLTIAFPTRTVHLIQDGKDDPDSEGHSDTGSSDRLH</sequence>
<dbReference type="PANTHER" id="PTHR30566">
    <property type="entry name" value="YNAI-RELATED MECHANOSENSITIVE ION CHANNEL"/>
    <property type="match status" value="1"/>
</dbReference>
<dbReference type="SUPFAM" id="SSF82861">
    <property type="entry name" value="Mechanosensitive channel protein MscS (YggB), transmembrane region"/>
    <property type="match status" value="1"/>
</dbReference>
<organism evidence="12 13">
    <name type="scientific">Altericroceibacterium spongiae</name>
    <dbReference type="NCBI Taxonomy" id="2320269"/>
    <lineage>
        <taxon>Bacteria</taxon>
        <taxon>Pseudomonadati</taxon>
        <taxon>Pseudomonadota</taxon>
        <taxon>Alphaproteobacteria</taxon>
        <taxon>Sphingomonadales</taxon>
        <taxon>Erythrobacteraceae</taxon>
        <taxon>Altericroceibacterium</taxon>
    </lineage>
</organism>
<dbReference type="Gene3D" id="1.10.287.1260">
    <property type="match status" value="1"/>
</dbReference>
<feature type="transmembrane region" description="Helical" evidence="8">
    <location>
        <begin position="230"/>
        <end position="249"/>
    </location>
</feature>
<evidence type="ECO:0000313" key="13">
    <source>
        <dbReference type="Proteomes" id="UP000284395"/>
    </source>
</evidence>
<dbReference type="InterPro" id="IPR010920">
    <property type="entry name" value="LSM_dom_sf"/>
</dbReference>
<dbReference type="GO" id="GO:0008381">
    <property type="term" value="F:mechanosensitive monoatomic ion channel activity"/>
    <property type="evidence" value="ECO:0007669"/>
    <property type="project" value="UniProtKB-ARBA"/>
</dbReference>
<dbReference type="AlphaFoldDB" id="A0A420EP53"/>
<evidence type="ECO:0000256" key="3">
    <source>
        <dbReference type="ARBA" id="ARBA00022475"/>
    </source>
</evidence>
<feature type="domain" description="Mechanosensitive ion channel transmembrane helices 2/3" evidence="11">
    <location>
        <begin position="311"/>
        <end position="350"/>
    </location>
</feature>
<keyword evidence="5 8" id="KW-1133">Transmembrane helix</keyword>
<evidence type="ECO:0000259" key="10">
    <source>
        <dbReference type="Pfam" id="PF00924"/>
    </source>
</evidence>
<feature type="domain" description="Mechanosensitive ion channel MscS" evidence="10">
    <location>
        <begin position="352"/>
        <end position="416"/>
    </location>
</feature>
<evidence type="ECO:0000256" key="9">
    <source>
        <dbReference type="SAM" id="SignalP"/>
    </source>
</evidence>
<evidence type="ECO:0000256" key="5">
    <source>
        <dbReference type="ARBA" id="ARBA00022989"/>
    </source>
</evidence>
<evidence type="ECO:0000313" key="12">
    <source>
        <dbReference type="EMBL" id="RKF22452.1"/>
    </source>
</evidence>
<feature type="transmembrane region" description="Helical" evidence="8">
    <location>
        <begin position="261"/>
        <end position="281"/>
    </location>
</feature>
<keyword evidence="3" id="KW-1003">Cell membrane</keyword>
<keyword evidence="6 8" id="KW-0472">Membrane</keyword>
<dbReference type="InterPro" id="IPR011066">
    <property type="entry name" value="MscS_channel_C_sf"/>
</dbReference>
<dbReference type="InterPro" id="IPR049142">
    <property type="entry name" value="MS_channel_1st"/>
</dbReference>
<feature type="transmembrane region" description="Helical" evidence="8">
    <location>
        <begin position="329"/>
        <end position="349"/>
    </location>
</feature>
<evidence type="ECO:0000256" key="6">
    <source>
        <dbReference type="ARBA" id="ARBA00023136"/>
    </source>
</evidence>
<dbReference type="PANTHER" id="PTHR30566:SF5">
    <property type="entry name" value="MECHANOSENSITIVE ION CHANNEL PROTEIN 1, MITOCHONDRIAL-RELATED"/>
    <property type="match status" value="1"/>
</dbReference>
<evidence type="ECO:0000256" key="1">
    <source>
        <dbReference type="ARBA" id="ARBA00004651"/>
    </source>
</evidence>
<dbReference type="GO" id="GO:0005886">
    <property type="term" value="C:plasma membrane"/>
    <property type="evidence" value="ECO:0007669"/>
    <property type="project" value="UniProtKB-SubCell"/>
</dbReference>
<dbReference type="SUPFAM" id="SSF82689">
    <property type="entry name" value="Mechanosensitive channel protein MscS (YggB), C-terminal domain"/>
    <property type="match status" value="1"/>
</dbReference>
<feature type="region of interest" description="Disordered" evidence="7">
    <location>
        <begin position="522"/>
        <end position="543"/>
    </location>
</feature>
<evidence type="ECO:0000256" key="8">
    <source>
        <dbReference type="SAM" id="Phobius"/>
    </source>
</evidence>
<dbReference type="Proteomes" id="UP000284395">
    <property type="component" value="Unassembled WGS sequence"/>
</dbReference>
<dbReference type="Pfam" id="PF00924">
    <property type="entry name" value="MS_channel_2nd"/>
    <property type="match status" value="1"/>
</dbReference>
<feature type="region of interest" description="Disordered" evidence="7">
    <location>
        <begin position="23"/>
        <end position="48"/>
    </location>
</feature>
<dbReference type="Pfam" id="PF21088">
    <property type="entry name" value="MS_channel_1st"/>
    <property type="match status" value="1"/>
</dbReference>
<feature type="signal peptide" evidence="9">
    <location>
        <begin position="1"/>
        <end position="21"/>
    </location>
</feature>
<dbReference type="RefSeq" id="WP_120323650.1">
    <property type="nucleotide sequence ID" value="NZ_RAPF01000002.1"/>
</dbReference>
<comment type="caution">
    <text evidence="12">The sequence shown here is derived from an EMBL/GenBank/DDBJ whole genome shotgun (WGS) entry which is preliminary data.</text>
</comment>
<evidence type="ECO:0000256" key="2">
    <source>
        <dbReference type="ARBA" id="ARBA00008017"/>
    </source>
</evidence>
<keyword evidence="9" id="KW-0732">Signal</keyword>
<accession>A0A420EP53</accession>
<feature type="chain" id="PRO_5019375810" evidence="9">
    <location>
        <begin position="22"/>
        <end position="543"/>
    </location>
</feature>
<keyword evidence="13" id="KW-1185">Reference proteome</keyword>
<dbReference type="InterPro" id="IPR006685">
    <property type="entry name" value="MscS_channel_2nd"/>
</dbReference>
<dbReference type="Gene3D" id="2.30.30.60">
    <property type="match status" value="1"/>
</dbReference>
<dbReference type="InterPro" id="IPR023408">
    <property type="entry name" value="MscS_beta-dom_sf"/>
</dbReference>
<dbReference type="Gene3D" id="3.30.70.100">
    <property type="match status" value="1"/>
</dbReference>
<proteinExistence type="inferred from homology"/>